<reference evidence="2" key="2">
    <citation type="journal article" date="2021" name="Genome Biol. Evol.">
        <title>Developing a high-quality reference genome for a parasitic bivalve with doubly uniparental inheritance (Bivalvia: Unionida).</title>
        <authorList>
            <person name="Smith C.H."/>
        </authorList>
    </citation>
    <scope>NUCLEOTIDE SEQUENCE</scope>
    <source>
        <strain evidence="2">CHS0354</strain>
        <tissue evidence="2">Mantle</tissue>
    </source>
</reference>
<accession>A0AAE0S088</accession>
<reference evidence="2" key="1">
    <citation type="journal article" date="2021" name="Genome Biol. Evol.">
        <title>A High-Quality Reference Genome for a Parasitic Bivalve with Doubly Uniparental Inheritance (Bivalvia: Unionida).</title>
        <authorList>
            <person name="Smith C.H."/>
        </authorList>
    </citation>
    <scope>NUCLEOTIDE SEQUENCE</scope>
    <source>
        <strain evidence="2">CHS0354</strain>
    </source>
</reference>
<gene>
    <name evidence="2" type="ORF">CHS0354_009717</name>
</gene>
<keyword evidence="3" id="KW-1185">Reference proteome</keyword>
<dbReference type="Proteomes" id="UP001195483">
    <property type="component" value="Unassembled WGS sequence"/>
</dbReference>
<dbReference type="EMBL" id="JAEAOA010000619">
    <property type="protein sequence ID" value="KAK3582912.1"/>
    <property type="molecule type" value="Genomic_DNA"/>
</dbReference>
<organism evidence="2 3">
    <name type="scientific">Potamilus streckersoni</name>
    <dbReference type="NCBI Taxonomy" id="2493646"/>
    <lineage>
        <taxon>Eukaryota</taxon>
        <taxon>Metazoa</taxon>
        <taxon>Spiralia</taxon>
        <taxon>Lophotrochozoa</taxon>
        <taxon>Mollusca</taxon>
        <taxon>Bivalvia</taxon>
        <taxon>Autobranchia</taxon>
        <taxon>Heteroconchia</taxon>
        <taxon>Palaeoheterodonta</taxon>
        <taxon>Unionida</taxon>
        <taxon>Unionoidea</taxon>
        <taxon>Unionidae</taxon>
        <taxon>Ambleminae</taxon>
        <taxon>Lampsilini</taxon>
        <taxon>Potamilus</taxon>
    </lineage>
</organism>
<dbReference type="Gene3D" id="1.10.287.1490">
    <property type="match status" value="1"/>
</dbReference>
<evidence type="ECO:0000313" key="3">
    <source>
        <dbReference type="Proteomes" id="UP001195483"/>
    </source>
</evidence>
<sequence>MHTGEVIRRLSRHNWSTTRKKKRQKGTNVEATNLMTRRWDGTDSFPPVNRNLSKKRVGVQLDWKGRNVVELDYRQVYVEALKKAADIILYLEGELDKSDSHNCIHRSSDGRVLHTKLTGKDLMLSDLMKKFISLEQQTKVLTSRLPEITSNRNLYTEAAQSKSLLKQQLAECRGKIAEYREKLAVMETKLPGVLTCSARTNERERELLQHKIGVLEKELLEVRRDRKELEEFLRWKNSELRDISDTTHLLHRQIYIAKATAKLNQSEADRMSPRSEVAPDL</sequence>
<evidence type="ECO:0000313" key="2">
    <source>
        <dbReference type="EMBL" id="KAK3582912.1"/>
    </source>
</evidence>
<feature type="coiled-coil region" evidence="1">
    <location>
        <begin position="162"/>
        <end position="232"/>
    </location>
</feature>
<evidence type="ECO:0000256" key="1">
    <source>
        <dbReference type="SAM" id="Coils"/>
    </source>
</evidence>
<name>A0AAE0S088_9BIVA</name>
<protein>
    <submittedName>
        <fullName evidence="2">Uncharacterized protein</fullName>
    </submittedName>
</protein>
<comment type="caution">
    <text evidence="2">The sequence shown here is derived from an EMBL/GenBank/DDBJ whole genome shotgun (WGS) entry which is preliminary data.</text>
</comment>
<keyword evidence="1" id="KW-0175">Coiled coil</keyword>
<reference evidence="2" key="3">
    <citation type="submission" date="2023-05" db="EMBL/GenBank/DDBJ databases">
        <authorList>
            <person name="Smith C.H."/>
        </authorList>
    </citation>
    <scope>NUCLEOTIDE SEQUENCE</scope>
    <source>
        <strain evidence="2">CHS0354</strain>
        <tissue evidence="2">Mantle</tissue>
    </source>
</reference>
<dbReference type="AlphaFoldDB" id="A0AAE0S088"/>
<proteinExistence type="predicted"/>